<organism evidence="1 2">
    <name type="scientific">Neokomagataea anthophila</name>
    <dbReference type="NCBI Taxonomy" id="2826925"/>
    <lineage>
        <taxon>Bacteria</taxon>
        <taxon>Pseudomonadati</taxon>
        <taxon>Pseudomonadota</taxon>
        <taxon>Alphaproteobacteria</taxon>
        <taxon>Acetobacterales</taxon>
        <taxon>Acetobacteraceae</taxon>
        <taxon>Neokomagataea</taxon>
    </lineage>
</organism>
<dbReference type="EMBL" id="JAGRQH010000003">
    <property type="protein sequence ID" value="MBR0559833.1"/>
    <property type="molecule type" value="Genomic_DNA"/>
</dbReference>
<proteinExistence type="predicted"/>
<dbReference type="Proteomes" id="UP000677812">
    <property type="component" value="Unassembled WGS sequence"/>
</dbReference>
<protein>
    <submittedName>
        <fullName evidence="1">DUF1852 family protein</fullName>
    </submittedName>
</protein>
<keyword evidence="2" id="KW-1185">Reference proteome</keyword>
<evidence type="ECO:0000313" key="2">
    <source>
        <dbReference type="Proteomes" id="UP000677812"/>
    </source>
</evidence>
<comment type="caution">
    <text evidence="1">The sequence shown here is derived from an EMBL/GenBank/DDBJ whole genome shotgun (WGS) entry which is preliminary data.</text>
</comment>
<name>A0ABS5E7F2_9PROT</name>
<gene>
    <name evidence="1" type="ORF">KB213_07180</name>
</gene>
<dbReference type="RefSeq" id="WP_211681632.1">
    <property type="nucleotide sequence ID" value="NZ_JAGRQH010000003.1"/>
</dbReference>
<dbReference type="InterPro" id="IPR015004">
    <property type="entry name" value="MesX"/>
</dbReference>
<dbReference type="PIRSF" id="PIRSF034367">
    <property type="entry name" value="DUF1852"/>
    <property type="match status" value="1"/>
</dbReference>
<evidence type="ECO:0000313" key="1">
    <source>
        <dbReference type="EMBL" id="MBR0559833.1"/>
    </source>
</evidence>
<dbReference type="Pfam" id="PF08908">
    <property type="entry name" value="MesX"/>
    <property type="match status" value="1"/>
</dbReference>
<reference evidence="1 2" key="1">
    <citation type="submission" date="2021-04" db="EMBL/GenBank/DDBJ databases">
        <title>The complete genome sequence of Neokomagataea sp. TBRC 2177.</title>
        <authorList>
            <person name="Charoenyingcharoen P."/>
            <person name="Yukphan P."/>
        </authorList>
    </citation>
    <scope>NUCLEOTIDE SEQUENCE [LARGE SCALE GENOMIC DNA]</scope>
    <source>
        <strain evidence="1 2">TBRC 2177</strain>
    </source>
</reference>
<sequence>MHNHFTFNIKKTCFNENYTPSNDTRLTTNFANLARGKHRRDNLHNVFQMINNRFNSLAHWDNPHANRYSIDLEIISIEMNINIDGKHDVFPLIEMLNISIFDRNTNSIISGISGNSFSSYVRDYDFSVRLLNHNKNGAEFQVPEHYGDLHGHLFKSVIYSDEYKAIFKKNPIICLSVSSNKIYYKTKNYHPILGAEYEQKEFSLTDQYFKKMGMKVRYFMPPNANAPLAFYFIDDLLSDYSNLELISTISTMESFQKIYRPEIYNANSPAKERYQPSLEHQDYSLTRIVYDREERSHLAIKQGKFTEERFIKPYQDTLWKWFTKCPV</sequence>
<accession>A0ABS5E7F2</accession>